<dbReference type="AlphaFoldDB" id="A0A0G0H4L5"/>
<name>A0A0G0H4L5_9BACT</name>
<comment type="caution">
    <text evidence="1">The sequence shown here is derived from an EMBL/GenBank/DDBJ whole genome shotgun (WGS) entry which is preliminary data.</text>
</comment>
<protein>
    <submittedName>
        <fullName evidence="1">Uncharacterized protein</fullName>
    </submittedName>
</protein>
<evidence type="ECO:0000313" key="2">
    <source>
        <dbReference type="Proteomes" id="UP000034471"/>
    </source>
</evidence>
<dbReference type="Pfam" id="PF21850">
    <property type="entry name" value="DUF6909"/>
    <property type="match status" value="1"/>
</dbReference>
<dbReference type="STRING" id="1618481.US54_C0016G0014"/>
<sequence>MNNTSSAASIFINTYRSFLRDHGVMTTEQIGNLYKNLKSSLHKHAYTEKVDIEAFMYAFLRLPAMIHEARVIVMAQIENSFEREGYKIAFWEEVHAPARRRKMYFDGEQTLAAYINSVTDVDDMVGLLTAYSIEWNKIHNKLQTYKESFDVPHILLIQKLLGIDDENWQRLSRIWDADTVKRLKLIQSKKIEFSVRLLRGHYVDYKKAAQRWFEYIMENTRYQDLRSKPLFFISSNTHSIVNNLTGWVAKIEAELIGYLREHNMEKFLDYWKKIEKGEHDGSRENFLWYILKKYEVDHPEVRQKREEHERSLGIDYIEAKHYLDINAQVFPVKAIQNSGLAGKFEKDLPRLENSDALVLNIDYPLGSGAYMVLATILHNVNKIQGVYILGKASFLHGNLGDIGLPNKVFDTYTNNTYMFENAFTKEYFKDFKSGSVLINQKVVSTKGTLSHPEEMIKQFFMKGYAVVEMEDGPYLNALYETTHFDRYPEEETITMIQNPIDIGIIHYASDTPYTKAITLGTRNLGYEGVEATYVSSLAILKRIIEKEMG</sequence>
<proteinExistence type="predicted"/>
<accession>A0A0G0H4L5</accession>
<organism evidence="1 2">
    <name type="scientific">Candidatus Roizmanbacteria bacterium GW2011_GWA2_37_7</name>
    <dbReference type="NCBI Taxonomy" id="1618481"/>
    <lineage>
        <taxon>Bacteria</taxon>
        <taxon>Candidatus Roizmaniibacteriota</taxon>
    </lineage>
</organism>
<dbReference type="InterPro" id="IPR054204">
    <property type="entry name" value="DUF6909"/>
</dbReference>
<dbReference type="EMBL" id="LBTJ01000016">
    <property type="protein sequence ID" value="KKQ38173.1"/>
    <property type="molecule type" value="Genomic_DNA"/>
</dbReference>
<evidence type="ECO:0000313" key="1">
    <source>
        <dbReference type="EMBL" id="KKQ38173.1"/>
    </source>
</evidence>
<gene>
    <name evidence="1" type="ORF">US54_C0016G0014</name>
</gene>
<dbReference type="Proteomes" id="UP000034471">
    <property type="component" value="Unassembled WGS sequence"/>
</dbReference>
<reference evidence="1 2" key="1">
    <citation type="journal article" date="2015" name="Nature">
        <title>rRNA introns, odd ribosomes, and small enigmatic genomes across a large radiation of phyla.</title>
        <authorList>
            <person name="Brown C.T."/>
            <person name="Hug L.A."/>
            <person name="Thomas B.C."/>
            <person name="Sharon I."/>
            <person name="Castelle C.J."/>
            <person name="Singh A."/>
            <person name="Wilkins M.J."/>
            <person name="Williams K.H."/>
            <person name="Banfield J.F."/>
        </authorList>
    </citation>
    <scope>NUCLEOTIDE SEQUENCE [LARGE SCALE GENOMIC DNA]</scope>
</reference>